<sequence>MLVVGTTQPRPYPWRNLSLLLEGVDRQVTITLNIEGQEMAVILVEAEGVTRYALCCKKGSRECTYPEPRATPKPPSGPKRDQAPTAAEDSSSSSDSHDSSEESTPIGRRRKKGELQKPGASSLKTSQPKQALSKFQTASLVEQPRQSVEQVKHESSLSPSTEASSDPASVGWSEKPEKSSSVSTDVSQEDRVWSHLSPDLRFYLEYHTTHLNYHHYFFKHDANHFLHNILVEHALLYEPLLYAVVGFAAFQLTVTRPGGKIQDFLGYYNRAVSLLRKSLVGNQKHTDATMLTILQLATFEDYLGDLVSLLGHQKAAHGMLLELYSSHSIMETEVRRKILAWYSRFDVMGGLMSGYQTVLGREWFVATEDYYRQQSLSYPNSIDYKIEAVIAKHRLLAVDMALLFAQLPRGAITIENFERESDKFAEQIRTWKENLDPIFQDPSYLVDSFEGKERAPEDIVDPYLPGGLYKGAMFTFNFMLIDWHAIKLIHGYKTASMLKRPLPLELSNVALDICRLFEAIEYWSDSPPGSMLKAQGSLGLALLVLPKDEKHIMWCRRKLAKVESSGHIYPSTFRRQLADLWGIPEVNEWWLPDKGTCPPVVRSVRSFMEIRLPQAESESRSEDQRNIKGFFSQLSLHESPRASLKQVGRQTTTPLTKSTILSADDLASQSLAGHTEAADVDQDMGSDDSMLAQSRESFYDLGV</sequence>
<evidence type="ECO:0000313" key="3">
    <source>
        <dbReference type="Proteomes" id="UP000664534"/>
    </source>
</evidence>
<accession>A0A8H3FXR7</accession>
<comment type="caution">
    <text evidence="2">The sequence shown here is derived from an EMBL/GenBank/DDBJ whole genome shotgun (WGS) entry which is preliminary data.</text>
</comment>
<reference evidence="2" key="1">
    <citation type="submission" date="2021-03" db="EMBL/GenBank/DDBJ databases">
        <authorList>
            <person name="Tagirdzhanova G."/>
        </authorList>
    </citation>
    <scope>NUCLEOTIDE SEQUENCE</scope>
</reference>
<dbReference type="AlphaFoldDB" id="A0A8H3FXR7"/>
<dbReference type="Pfam" id="PF11951">
    <property type="entry name" value="Fungal_trans_2"/>
    <property type="match status" value="1"/>
</dbReference>
<dbReference type="OrthoDB" id="5278208at2759"/>
<evidence type="ECO:0000313" key="2">
    <source>
        <dbReference type="EMBL" id="CAF9932952.1"/>
    </source>
</evidence>
<protein>
    <submittedName>
        <fullName evidence="2">Uncharacterized protein</fullName>
    </submittedName>
</protein>
<gene>
    <name evidence="2" type="ORF">IMSHALPRED_009020</name>
</gene>
<feature type="compositionally biased region" description="Low complexity" evidence="1">
    <location>
        <begin position="156"/>
        <end position="165"/>
    </location>
</feature>
<dbReference type="InterPro" id="IPR021858">
    <property type="entry name" value="Fun_TF"/>
</dbReference>
<feature type="region of interest" description="Disordered" evidence="1">
    <location>
        <begin position="63"/>
        <end position="188"/>
    </location>
</feature>
<proteinExistence type="predicted"/>
<feature type="compositionally biased region" description="Polar residues" evidence="1">
    <location>
        <begin position="122"/>
        <end position="149"/>
    </location>
</feature>
<dbReference type="EMBL" id="CAJPDT010000068">
    <property type="protein sequence ID" value="CAF9932952.1"/>
    <property type="molecule type" value="Genomic_DNA"/>
</dbReference>
<evidence type="ECO:0000256" key="1">
    <source>
        <dbReference type="SAM" id="MobiDB-lite"/>
    </source>
</evidence>
<organism evidence="2 3">
    <name type="scientific">Imshaugia aleurites</name>
    <dbReference type="NCBI Taxonomy" id="172621"/>
    <lineage>
        <taxon>Eukaryota</taxon>
        <taxon>Fungi</taxon>
        <taxon>Dikarya</taxon>
        <taxon>Ascomycota</taxon>
        <taxon>Pezizomycotina</taxon>
        <taxon>Lecanoromycetes</taxon>
        <taxon>OSLEUM clade</taxon>
        <taxon>Lecanoromycetidae</taxon>
        <taxon>Lecanorales</taxon>
        <taxon>Lecanorineae</taxon>
        <taxon>Parmeliaceae</taxon>
        <taxon>Imshaugia</taxon>
    </lineage>
</organism>
<keyword evidence="3" id="KW-1185">Reference proteome</keyword>
<name>A0A8H3FXR7_9LECA</name>
<dbReference type="Proteomes" id="UP000664534">
    <property type="component" value="Unassembled WGS sequence"/>
</dbReference>